<dbReference type="AlphaFoldDB" id="A0A8K0I9W7"/>
<dbReference type="InterPro" id="IPR010605">
    <property type="entry name" value="DUF1191"/>
</dbReference>
<reference evidence="2" key="1">
    <citation type="journal article" date="2017" name="Gigascience">
        <title>The genome draft of coconut (Cocos nucifera).</title>
        <authorList>
            <person name="Xiao Y."/>
            <person name="Xu P."/>
            <person name="Fan H."/>
            <person name="Baudouin L."/>
            <person name="Xia W."/>
            <person name="Bocs S."/>
            <person name="Xu J."/>
            <person name="Li Q."/>
            <person name="Guo A."/>
            <person name="Zhou L."/>
            <person name="Li J."/>
            <person name="Wu Y."/>
            <person name="Ma Z."/>
            <person name="Armero A."/>
            <person name="Issali A.E."/>
            <person name="Liu N."/>
            <person name="Peng M."/>
            <person name="Yang Y."/>
        </authorList>
    </citation>
    <scope>NUCLEOTIDE SEQUENCE</scope>
    <source>
        <tissue evidence="2">Spear leaf of Hainan Tall coconut</tissue>
    </source>
</reference>
<comment type="caution">
    <text evidence="2">The sequence shown here is derived from an EMBL/GenBank/DDBJ whole genome shotgun (WGS) entry which is preliminary data.</text>
</comment>
<keyword evidence="1" id="KW-0812">Transmembrane</keyword>
<evidence type="ECO:0000313" key="2">
    <source>
        <dbReference type="EMBL" id="KAG1346483.1"/>
    </source>
</evidence>
<keyword evidence="1" id="KW-1133">Transmembrane helix</keyword>
<dbReference type="EMBL" id="CM017877">
    <property type="protein sequence ID" value="KAG1346483.1"/>
    <property type="molecule type" value="Genomic_DNA"/>
</dbReference>
<name>A0A8K0I9W7_COCNU</name>
<dbReference type="Proteomes" id="UP000797356">
    <property type="component" value="Chromosome 6"/>
</dbReference>
<accession>A0A8K0I9W7</accession>
<evidence type="ECO:0000313" key="3">
    <source>
        <dbReference type="Proteomes" id="UP000797356"/>
    </source>
</evidence>
<protein>
    <submittedName>
        <fullName evidence="2">Uncharacterized protein</fullName>
    </submittedName>
</protein>
<dbReference type="PANTHER" id="PTHR33512">
    <property type="entry name" value="PROTEIN, PUTATIVE (DUF1191)-RELATED"/>
    <property type="match status" value="1"/>
</dbReference>
<evidence type="ECO:0000256" key="1">
    <source>
        <dbReference type="SAM" id="Phobius"/>
    </source>
</evidence>
<dbReference type="PANTHER" id="PTHR33512:SF33">
    <property type="entry name" value="OS06G0158800 PROTEIN"/>
    <property type="match status" value="1"/>
</dbReference>
<organism evidence="2 3">
    <name type="scientific">Cocos nucifera</name>
    <name type="common">Coconut palm</name>
    <dbReference type="NCBI Taxonomy" id="13894"/>
    <lineage>
        <taxon>Eukaryota</taxon>
        <taxon>Viridiplantae</taxon>
        <taxon>Streptophyta</taxon>
        <taxon>Embryophyta</taxon>
        <taxon>Tracheophyta</taxon>
        <taxon>Spermatophyta</taxon>
        <taxon>Magnoliopsida</taxon>
        <taxon>Liliopsida</taxon>
        <taxon>Arecaceae</taxon>
        <taxon>Arecoideae</taxon>
        <taxon>Cocoseae</taxon>
        <taxon>Attaleinae</taxon>
        <taxon>Cocos</taxon>
    </lineage>
</organism>
<sequence length="265" mass="29112">MLDSAIRDHAFQALERHRTGVVYDISLPANLSGMTASVLRLRSSSLWRKGANFTAFRIPPRTLTAKPFVRRLVIVYQDWGNWSASYYNMTSHKFVGPVIGFLAYDASSNTTMELNFRVNGGAVSISFPGAALPKGSNSTAKCARFWQNGTVDFGDLESSNACMTTSTGHFAIVVPLEGTEHPRVIGKGKEKKWRLWVAAIGGGVVGLLSLIVVAMLKLVEKRKREKMVRQAEEGEALEAIWIGRNRMPSATTIRTQPVLENGDAP</sequence>
<gene>
    <name evidence="2" type="ORF">COCNU_06G003120</name>
</gene>
<dbReference type="GO" id="GO:0016020">
    <property type="term" value="C:membrane"/>
    <property type="evidence" value="ECO:0007669"/>
    <property type="project" value="TreeGrafter"/>
</dbReference>
<feature type="transmembrane region" description="Helical" evidence="1">
    <location>
        <begin position="193"/>
        <end position="219"/>
    </location>
</feature>
<reference evidence="2" key="2">
    <citation type="submission" date="2019-07" db="EMBL/GenBank/DDBJ databases">
        <authorList>
            <person name="Yang Y."/>
            <person name="Bocs S."/>
            <person name="Baudouin L."/>
        </authorList>
    </citation>
    <scope>NUCLEOTIDE SEQUENCE</scope>
    <source>
        <tissue evidence="2">Spear leaf of Hainan Tall coconut</tissue>
    </source>
</reference>
<keyword evidence="3" id="KW-1185">Reference proteome</keyword>
<proteinExistence type="predicted"/>
<dbReference type="Pfam" id="PF06697">
    <property type="entry name" value="DUF1191"/>
    <property type="match status" value="1"/>
</dbReference>
<keyword evidence="1" id="KW-0472">Membrane</keyword>
<dbReference type="OrthoDB" id="768690at2759"/>